<keyword evidence="2" id="KW-0596">Phosphopantetheine</keyword>
<dbReference type="NCBIfam" id="NF003417">
    <property type="entry name" value="PRK04813.1"/>
    <property type="match status" value="2"/>
</dbReference>
<dbReference type="NCBIfam" id="TIGR01733">
    <property type="entry name" value="AA-adenyl-dom"/>
    <property type="match status" value="1"/>
</dbReference>
<dbReference type="PANTHER" id="PTHR45527:SF1">
    <property type="entry name" value="FATTY ACID SYNTHASE"/>
    <property type="match status" value="1"/>
</dbReference>
<dbReference type="InterPro" id="IPR001242">
    <property type="entry name" value="Condensation_dom"/>
</dbReference>
<dbReference type="RefSeq" id="WP_405334585.1">
    <property type="nucleotide sequence ID" value="NZ_JAZGZP010000033.1"/>
</dbReference>
<dbReference type="SUPFAM" id="SSF52777">
    <property type="entry name" value="CoA-dependent acyltransferases"/>
    <property type="match status" value="2"/>
</dbReference>
<dbReference type="InterPro" id="IPR042099">
    <property type="entry name" value="ANL_N_sf"/>
</dbReference>
<comment type="cofactor">
    <cofactor evidence="1">
        <name>pantetheine 4'-phosphate</name>
        <dbReference type="ChEBI" id="CHEBI:47942"/>
    </cofactor>
</comment>
<accession>A0ABW8PCG6</accession>
<dbReference type="Gene3D" id="1.10.1200.10">
    <property type="entry name" value="ACP-like"/>
    <property type="match status" value="2"/>
</dbReference>
<dbReference type="PROSITE" id="PS00012">
    <property type="entry name" value="PHOSPHOPANTETHEINE"/>
    <property type="match status" value="2"/>
</dbReference>
<dbReference type="InterPro" id="IPR045851">
    <property type="entry name" value="AMP-bd_C_sf"/>
</dbReference>
<name>A0ABW8PCG6_9FLAO</name>
<sequence>DTQAKVTINEDFLTEYNNVKNNYDNSSLEIISKPDSLAYIIYTSGTTGQPKGVMIENRSLVDRLLYEKDILNVDENDSILFSTNFVFDVSVLETLFPLLFGAKVFIPLKNNLLDSSNFIEYILQKRITLLQGTPSFFSNILKNKTEYEINHKIQFCIGGESLTRDTIGIIEDVFTSLTINNHYGPTETTIDSIVKQNIKSEEFKIDIIGRPISNTQVYILDQDKKVVPIGVTGKLYVAGAGLSRGYLNKPELTAEKFIVNPFVEGTKMYDTGDLARWLPDGNIEFLGRADFQVKIRGYRIELGEIETSLSQFSQDIAQVVVEAKEINSEKVLVAYYTTRENKEIDKTNLREYLQSKLPEYMVPSYFVELETIPLTPNGKIDRKGLPSVSGEDLIRREYIAPRNETEEQLVTIWQEVLGVENIGITDSFFELGGHSLMAAQVLNKMHQRLSLQISFKDFFATPTIEGISKNLSHKNYLAIPRASVQENYPLTPSQQRLWVLSQLEGGSQAYNMPAVVRLKGELDVTNFEKAFQELIAKHEILRTCFKSDKATGEIRQYINAKENITFDLTVLDFQDADGVAIENYLEQTNAEAFDLEQGPLLRASLLQKGANEYVFFLSMHHIIGDGWSTELLISEVVNNYNSLLQDGVITATELPIQYKDYAVWLQEEIKGEKYEKAEKYWLKQFSGELPVLDLPSYKTRPLIQTYNGDNVSQLFSKEFTSKLKQYSEDKGVTLFMTLMAGIKALLYRYTGQTDLVIGTPIAGREHPDLENQIGLYLNILAIRTQLEDDENSFASLLQKEKEILLGAYEHQLYPFDELVGKLNLKRDTSRSALFDVLVVLQNQNQLRLGDTTNDIKSLEVEEYDYHRKTSQFDVSYTFAEEADQLGLTIEYNTDIYDLFLIRRMFAHLESLVTQAIENDTQLIESIDFLSNQERHQLVYDFNNTKVDYPKDKTIVELFEVQAAKTPDNVAVQDSLMSFTYKELQFKSNAVATYLTSKFGLDKEPIGIIVNRSADLIVLLLGILKSGKSYIPIDPLLPKERIKYIIHQSNSRVLIIEDDFLNDFESTKESSDKVSLISKKEILEFEGNISFNSNSIKVDDTAYIIYTSGSTGNPKGVEIPHKALCNFLVSMQNQPGIESQDILFSVTTYSFDISILEFFVPLISGARVYVVSKEVLGNIDVLKETLTKVNPSIIQATPSFYQMLFNANWEGSKKLKVLCGGDSLNESLSKQLLDSCQEVWNMYGPTETTIWSSCKKIEKPSDASNIGKPIANTQIYIVDANLNLLPSNTVGRIFIAGDGLAKGYYNNPELTAERFINNPFEQGVLMYEVGDLGKWNEKGEIEFLGRNDFQVKIRGFRIELGEIESKLQENKQIIQAVVDTKEINGQKYLVAYYTERGESELDTVTLKSYLQERLPDYMVPNFFVKLTSIPLTPNGKVNRKALPEISEENIVKKTYIAPQTTIEVALVSIWQEILNVENIGITDNFFELGGHSLLAIKTIHRINKLYEININLNQFFDLVTIQELGRKINNLQLLKDITKKEYENSESETFTI</sequence>
<dbReference type="CDD" id="cd19531">
    <property type="entry name" value="LCL_NRPS-like"/>
    <property type="match status" value="1"/>
</dbReference>
<dbReference type="SUPFAM" id="SSF56801">
    <property type="entry name" value="Acetyl-CoA synthetase-like"/>
    <property type="match status" value="2"/>
</dbReference>
<evidence type="ECO:0000256" key="2">
    <source>
        <dbReference type="ARBA" id="ARBA00022450"/>
    </source>
</evidence>
<evidence type="ECO:0000256" key="3">
    <source>
        <dbReference type="ARBA" id="ARBA00022553"/>
    </source>
</evidence>
<dbReference type="Pfam" id="PF00501">
    <property type="entry name" value="AMP-binding"/>
    <property type="match status" value="2"/>
</dbReference>
<dbReference type="PANTHER" id="PTHR45527">
    <property type="entry name" value="NONRIBOSOMAL PEPTIDE SYNTHETASE"/>
    <property type="match status" value="1"/>
</dbReference>
<dbReference type="InterPro" id="IPR009081">
    <property type="entry name" value="PP-bd_ACP"/>
</dbReference>
<dbReference type="SUPFAM" id="SSF47336">
    <property type="entry name" value="ACP-like"/>
    <property type="match status" value="2"/>
</dbReference>
<dbReference type="Gene3D" id="3.40.50.12780">
    <property type="entry name" value="N-terminal domain of ligase-like"/>
    <property type="match status" value="1"/>
</dbReference>
<dbReference type="Gene3D" id="3.40.50.980">
    <property type="match status" value="2"/>
</dbReference>
<dbReference type="InterPro" id="IPR000873">
    <property type="entry name" value="AMP-dep_synth/lig_dom"/>
</dbReference>
<dbReference type="Pfam" id="PF00668">
    <property type="entry name" value="Condensation"/>
    <property type="match status" value="1"/>
</dbReference>
<feature type="non-terminal residue" evidence="6">
    <location>
        <position position="1"/>
    </location>
</feature>
<protein>
    <submittedName>
        <fullName evidence="6">Amino acid adenylation domain-containing protein</fullName>
    </submittedName>
</protein>
<dbReference type="InterPro" id="IPR020459">
    <property type="entry name" value="AMP-binding"/>
</dbReference>
<dbReference type="InterPro" id="IPR023213">
    <property type="entry name" value="CAT-like_dom_sf"/>
</dbReference>
<evidence type="ECO:0000256" key="4">
    <source>
        <dbReference type="SAM" id="Coils"/>
    </source>
</evidence>
<comment type="caution">
    <text evidence="6">The sequence shown here is derived from an EMBL/GenBank/DDBJ whole genome shotgun (WGS) entry which is preliminary data.</text>
</comment>
<organism evidence="6 7">
    <name type="scientific">Flavobacterium oreochromis</name>
    <dbReference type="NCBI Taxonomy" id="2906078"/>
    <lineage>
        <taxon>Bacteria</taxon>
        <taxon>Pseudomonadati</taxon>
        <taxon>Bacteroidota</taxon>
        <taxon>Flavobacteriia</taxon>
        <taxon>Flavobacteriales</taxon>
        <taxon>Flavobacteriaceae</taxon>
        <taxon>Flavobacterium</taxon>
    </lineage>
</organism>
<dbReference type="Gene3D" id="3.30.300.30">
    <property type="match status" value="2"/>
</dbReference>
<dbReference type="Gene3D" id="2.30.38.10">
    <property type="entry name" value="Luciferase, Domain 3"/>
    <property type="match status" value="1"/>
</dbReference>
<evidence type="ECO:0000259" key="5">
    <source>
        <dbReference type="PROSITE" id="PS50075"/>
    </source>
</evidence>
<keyword evidence="4" id="KW-0175">Coiled coil</keyword>
<feature type="coiled-coil region" evidence="4">
    <location>
        <begin position="1520"/>
        <end position="1547"/>
    </location>
</feature>
<feature type="domain" description="Carrier" evidence="5">
    <location>
        <begin position="400"/>
        <end position="475"/>
    </location>
</feature>
<dbReference type="Pfam" id="PF13193">
    <property type="entry name" value="AMP-binding_C"/>
    <property type="match status" value="2"/>
</dbReference>
<evidence type="ECO:0000313" key="6">
    <source>
        <dbReference type="EMBL" id="MFK7002141.1"/>
    </source>
</evidence>
<dbReference type="Pfam" id="PF00550">
    <property type="entry name" value="PP-binding"/>
    <property type="match status" value="2"/>
</dbReference>
<evidence type="ECO:0000256" key="1">
    <source>
        <dbReference type="ARBA" id="ARBA00001957"/>
    </source>
</evidence>
<dbReference type="Proteomes" id="UP001621706">
    <property type="component" value="Unassembled WGS sequence"/>
</dbReference>
<evidence type="ECO:0000313" key="7">
    <source>
        <dbReference type="Proteomes" id="UP001621706"/>
    </source>
</evidence>
<reference evidence="6 7" key="1">
    <citation type="submission" date="2024-02" db="EMBL/GenBank/DDBJ databases">
        <title>Comparative Genomic Analysis of Flavobacterium Species Causing Columnaris Disease of Freshwater Fish in Thailand: Insights into Virulence and Resistance Mechanisms.</title>
        <authorList>
            <person name="Nguyen D."/>
            <person name="Chokmangmeepisarn P."/>
            <person name="Khianchaikhan K."/>
            <person name="Morishita M."/>
            <person name="Bunnoy A."/>
            <person name="Rodkhum C."/>
        </authorList>
    </citation>
    <scope>NUCLEOTIDE SEQUENCE [LARGE SCALE GENOMIC DNA]</scope>
    <source>
        <strain evidence="6 7">CNRT2201</strain>
    </source>
</reference>
<dbReference type="Gene3D" id="3.30.559.30">
    <property type="entry name" value="Nonribosomal peptide synthetase, condensation domain"/>
    <property type="match status" value="1"/>
</dbReference>
<dbReference type="Gene3D" id="3.30.559.10">
    <property type="entry name" value="Chloramphenicol acetyltransferase-like domain"/>
    <property type="match status" value="1"/>
</dbReference>
<dbReference type="PROSITE" id="PS00455">
    <property type="entry name" value="AMP_BINDING"/>
    <property type="match status" value="2"/>
</dbReference>
<dbReference type="PRINTS" id="PR00154">
    <property type="entry name" value="AMPBINDING"/>
</dbReference>
<proteinExistence type="predicted"/>
<keyword evidence="3" id="KW-0597">Phosphoprotein</keyword>
<dbReference type="InterPro" id="IPR025110">
    <property type="entry name" value="AMP-bd_C"/>
</dbReference>
<dbReference type="InterPro" id="IPR006162">
    <property type="entry name" value="Ppantetheine_attach_site"/>
</dbReference>
<keyword evidence="7" id="KW-1185">Reference proteome</keyword>
<dbReference type="InterPro" id="IPR020845">
    <property type="entry name" value="AMP-binding_CS"/>
</dbReference>
<dbReference type="InterPro" id="IPR036736">
    <property type="entry name" value="ACP-like_sf"/>
</dbReference>
<feature type="domain" description="Carrier" evidence="5">
    <location>
        <begin position="1456"/>
        <end position="1531"/>
    </location>
</feature>
<dbReference type="EMBL" id="JAZGZP010000033">
    <property type="protein sequence ID" value="MFK7002141.1"/>
    <property type="molecule type" value="Genomic_DNA"/>
</dbReference>
<dbReference type="InterPro" id="IPR010071">
    <property type="entry name" value="AA_adenyl_dom"/>
</dbReference>
<dbReference type="PROSITE" id="PS50075">
    <property type="entry name" value="CARRIER"/>
    <property type="match status" value="2"/>
</dbReference>
<dbReference type="CDD" id="cd05930">
    <property type="entry name" value="A_NRPS"/>
    <property type="match status" value="1"/>
</dbReference>
<gene>
    <name evidence="6" type="ORF">V3I07_14750</name>
</gene>